<evidence type="ECO:0000256" key="14">
    <source>
        <dbReference type="PROSITE-ProRule" id="PRU00169"/>
    </source>
</evidence>
<dbReference type="InterPro" id="IPR003594">
    <property type="entry name" value="HATPase_dom"/>
</dbReference>
<evidence type="ECO:0000256" key="1">
    <source>
        <dbReference type="ARBA" id="ARBA00000085"/>
    </source>
</evidence>
<dbReference type="PANTHER" id="PTHR45339:SF5">
    <property type="entry name" value="HISTIDINE KINASE"/>
    <property type="match status" value="1"/>
</dbReference>
<dbReference type="PANTHER" id="PTHR45339">
    <property type="entry name" value="HYBRID SIGNAL TRANSDUCTION HISTIDINE KINASE J"/>
    <property type="match status" value="1"/>
</dbReference>
<dbReference type="eggNOG" id="COG2202">
    <property type="taxonomic scope" value="Bacteria"/>
</dbReference>
<dbReference type="OrthoDB" id="8552871at2"/>
<dbReference type="Gene3D" id="2.10.70.100">
    <property type="match status" value="1"/>
</dbReference>
<dbReference type="Pfam" id="PF08447">
    <property type="entry name" value="PAS_3"/>
    <property type="match status" value="1"/>
</dbReference>
<feature type="domain" description="PAC" evidence="19">
    <location>
        <begin position="411"/>
        <end position="461"/>
    </location>
</feature>
<dbReference type="Pfam" id="PF02743">
    <property type="entry name" value="dCache_1"/>
    <property type="match status" value="1"/>
</dbReference>
<dbReference type="SMART" id="SM00091">
    <property type="entry name" value="PAS"/>
    <property type="match status" value="3"/>
</dbReference>
<dbReference type="InterPro" id="IPR013655">
    <property type="entry name" value="PAS_fold_3"/>
</dbReference>
<dbReference type="HOGENOM" id="CLU_000445_114_21_4"/>
<dbReference type="SMART" id="SM00448">
    <property type="entry name" value="REC"/>
    <property type="match status" value="1"/>
</dbReference>
<dbReference type="InterPro" id="IPR003661">
    <property type="entry name" value="HisK_dim/P_dom"/>
</dbReference>
<evidence type="ECO:0000256" key="3">
    <source>
        <dbReference type="ARBA" id="ARBA00012438"/>
    </source>
</evidence>
<dbReference type="InterPro" id="IPR001610">
    <property type="entry name" value="PAC"/>
</dbReference>
<dbReference type="PROSITE" id="PS50109">
    <property type="entry name" value="HIS_KIN"/>
    <property type="match status" value="1"/>
</dbReference>
<evidence type="ECO:0000256" key="6">
    <source>
        <dbReference type="ARBA" id="ARBA00022692"/>
    </source>
</evidence>
<keyword evidence="6 15" id="KW-0812">Transmembrane</keyword>
<evidence type="ECO:0000256" key="7">
    <source>
        <dbReference type="ARBA" id="ARBA00022729"/>
    </source>
</evidence>
<evidence type="ECO:0000256" key="12">
    <source>
        <dbReference type="ARBA" id="ARBA00058004"/>
    </source>
</evidence>
<feature type="domain" description="Response regulatory" evidence="17">
    <location>
        <begin position="1115"/>
        <end position="1235"/>
    </location>
</feature>
<dbReference type="Pfam" id="PF13426">
    <property type="entry name" value="PAS_9"/>
    <property type="match status" value="3"/>
</dbReference>
<comment type="subcellular location">
    <subcellularLocation>
        <location evidence="2">Cell membrane</location>
        <topology evidence="2">Multi-pass membrane protein</topology>
    </subcellularLocation>
</comment>
<sequence>MNTPHHPRYSPTSRVVTPVTLVLAALMCLLLMIGYFLRVSYRHAIVAAESETRNLVGVMESRLSSEFSRIDGMLTFITHEVQSEPFHSRSAAVAAAKTQHLIRMVTTFPKLAGLFAFDAEGTLQMASTPNVIPYSVADRPHFRTLRDNPTIHLVFSEPLLSRSTGKWSVIQARSIRDDAGRFLGTVHAVIHIDTFSDLFRSIDVGPGGGIGLRRVDDWKLIARIPRYDQKDFNQPLPANHPISRLLASGARQGTLAYTASTDGVQRIASFSRLDDRFPFYVQVAFAKDHYLAAWRREVFWIGLLVIPLFLAFGIALFRQHRSNQLAQIAAEKLEYRQALFSALFDQSTLLAGILSSDGHLLEVNDRALAVIGSSREKVTNRYFPDCPWWSEPADCARLKAGIEAAQSGAYSRFEVMHPTADGKKIDVLLNIQPVQVGTKYFIAVTGIDITERKQAEQKLFRESKKNKALLRNASDGITILDAYANVMEVSDSFCTMLGYSRDELIGMNPSHWDCGFHNHDELIEAFSHQLQNPTHSLMQSRHRRKDGSIYDVEISSQPVDLDGHLVLYVSHRDISERIQAQHLLQEQEKALRHSESLMAASQKLGGTGSWEYDLDTQSISASSHCLTTFGYPPDEKDYPLDVCLACIPEQERVLQNITDAIRQGGAYEDEYTIIPIDGSPSKIIHVIGKIDTDEQGIARKVLGFMQDITERKSAEAKLSQLLADQNAILQSEAVGFAIMHERVVNWVNPAAANMLGYECHELANQSSRIIYPDDAAYEEFGHNAYIQIQAGKVFHSQYQWRHKDGSLKWFDISGVRLPSSDTTTIWAFVDITPLKRTEADLREAKIAAEAASVAKSRFLATMSHELRTPMNGILGMAQLLLMPNLTNSDRIEYTETLLKSGQYLLALLNDILDLSKIEEGILQLHSEEWEPHALLRETQLLFSCAAQAKGLSLHYEWQGTKESKYIADIQRIRQMISNLLGNAIKFTNHGGIQIIGTEVERDGDSALLEFSVHDTGIGIPQENIGLLFQPFSQTDNSSTRKFGGSGLGLSIVHRLAKMMDGDVGVESVVGQGSRFWFRLRAKLFARNNNDSSSAMRQTTSAPDTATKTESLAGRQILVAEDNPVNRMVIQSLLTTLGIQVTNAHDGKQALDTITLGVRPDAILMDLHMPNMDGYQATRLIRKWERDNNLPRLSIIAVTADAYEENRQHCIAVGMDDFLTKPVTVDALQSTLHKWIPISRSN</sequence>
<dbReference type="SUPFAM" id="SSF47384">
    <property type="entry name" value="Homodimeric domain of signal transducing histidine kinase"/>
    <property type="match status" value="1"/>
</dbReference>
<dbReference type="InterPro" id="IPR035965">
    <property type="entry name" value="PAS-like_dom_sf"/>
</dbReference>
<comment type="function">
    <text evidence="12">Member of the two-component regulatory system BvgS/BvgA. Phosphorylates BvgA via a four-step phosphorelay in response to environmental signals.</text>
</comment>
<evidence type="ECO:0000259" key="17">
    <source>
        <dbReference type="PROSITE" id="PS50110"/>
    </source>
</evidence>
<feature type="domain" description="Histidine kinase" evidence="16">
    <location>
        <begin position="861"/>
        <end position="1083"/>
    </location>
</feature>
<feature type="modified residue" description="4-aspartylphosphate" evidence="14">
    <location>
        <position position="1165"/>
    </location>
</feature>
<reference evidence="20 21" key="1">
    <citation type="journal article" date="2013" name="Genome Biol.">
        <title>Genomic analysis reveals key aspects of prokaryotic symbiosis in the phototrophic consortium "Chlorochromatium aggregatum".</title>
        <authorList>
            <person name="Liu Z."/>
            <person name="Muller J."/>
            <person name="Li T."/>
            <person name="Alvey R.M."/>
            <person name="Vogl K."/>
            <person name="Frigaard N.U."/>
            <person name="Rockwell N.C."/>
            <person name="Boyd E.S."/>
            <person name="Tomsho L.P."/>
            <person name="Schuster S.C."/>
            <person name="Henke P."/>
            <person name="Rohde M."/>
            <person name="Overmann J."/>
            <person name="Bryant D.A."/>
        </authorList>
    </citation>
    <scope>NUCLEOTIDE SEQUENCE [LARGE SCALE GENOMIC DNA]</scope>
    <source>
        <strain evidence="20">CR</strain>
    </source>
</reference>
<keyword evidence="7" id="KW-0732">Signal</keyword>
<dbReference type="Gene3D" id="3.30.565.10">
    <property type="entry name" value="Histidine kinase-like ATPase, C-terminal domain"/>
    <property type="match status" value="1"/>
</dbReference>
<dbReference type="SUPFAM" id="SSF55785">
    <property type="entry name" value="PYP-like sensor domain (PAS domain)"/>
    <property type="match status" value="4"/>
</dbReference>
<organism evidence="20 21">
    <name type="scientific">Candidatus Symbiobacter mobilis CR</name>
    <dbReference type="NCBI Taxonomy" id="946483"/>
    <lineage>
        <taxon>Bacteria</taxon>
        <taxon>Pseudomonadati</taxon>
        <taxon>Pseudomonadota</taxon>
        <taxon>Betaproteobacteria</taxon>
        <taxon>Burkholderiales</taxon>
        <taxon>Comamonadaceae</taxon>
    </lineage>
</organism>
<dbReference type="PROSITE" id="PS50113">
    <property type="entry name" value="PAC"/>
    <property type="match status" value="3"/>
</dbReference>
<dbReference type="Pfam" id="PF00072">
    <property type="entry name" value="Response_reg"/>
    <property type="match status" value="1"/>
</dbReference>
<keyword evidence="20" id="KW-0808">Transferase</keyword>
<dbReference type="SMART" id="SM00387">
    <property type="entry name" value="HATPase_c"/>
    <property type="match status" value="1"/>
</dbReference>
<dbReference type="InterPro" id="IPR036097">
    <property type="entry name" value="HisK_dim/P_sf"/>
</dbReference>
<dbReference type="eggNOG" id="COG2205">
    <property type="taxonomic scope" value="Bacteria"/>
</dbReference>
<keyword evidence="21" id="KW-1185">Reference proteome</keyword>
<dbReference type="GO" id="GO:0005886">
    <property type="term" value="C:plasma membrane"/>
    <property type="evidence" value="ECO:0007669"/>
    <property type="project" value="UniProtKB-SubCell"/>
</dbReference>
<keyword evidence="10" id="KW-0843">Virulence</keyword>
<dbReference type="STRING" id="946483.Cenrod_2324"/>
<dbReference type="CDD" id="cd00130">
    <property type="entry name" value="PAS"/>
    <property type="match status" value="3"/>
</dbReference>
<feature type="domain" description="PAS" evidence="18">
    <location>
        <begin position="744"/>
        <end position="774"/>
    </location>
</feature>
<dbReference type="FunFam" id="3.30.565.10:FF:000010">
    <property type="entry name" value="Sensor histidine kinase RcsC"/>
    <property type="match status" value="1"/>
</dbReference>
<dbReference type="CDD" id="cd12914">
    <property type="entry name" value="PDC1_DGC_like"/>
    <property type="match status" value="1"/>
</dbReference>
<dbReference type="Pfam" id="PF00512">
    <property type="entry name" value="HisKA"/>
    <property type="match status" value="1"/>
</dbReference>
<dbReference type="InterPro" id="IPR000700">
    <property type="entry name" value="PAS-assoc_C"/>
</dbReference>
<dbReference type="InterPro" id="IPR004358">
    <property type="entry name" value="Sig_transdc_His_kin-like_C"/>
</dbReference>
<dbReference type="SUPFAM" id="SSF52172">
    <property type="entry name" value="CheY-like"/>
    <property type="match status" value="1"/>
</dbReference>
<evidence type="ECO:0000256" key="5">
    <source>
        <dbReference type="ARBA" id="ARBA00022553"/>
    </source>
</evidence>
<keyword evidence="9" id="KW-0902">Two-component regulatory system</keyword>
<evidence type="ECO:0000256" key="8">
    <source>
        <dbReference type="ARBA" id="ARBA00022989"/>
    </source>
</evidence>
<dbReference type="CDD" id="cd00082">
    <property type="entry name" value="HisKA"/>
    <property type="match status" value="1"/>
</dbReference>
<evidence type="ECO:0000259" key="18">
    <source>
        <dbReference type="PROSITE" id="PS50112"/>
    </source>
</evidence>
<keyword evidence="20" id="KW-0418">Kinase</keyword>
<evidence type="ECO:0000256" key="11">
    <source>
        <dbReference type="ARBA" id="ARBA00023136"/>
    </source>
</evidence>
<dbReference type="InterPro" id="IPR001789">
    <property type="entry name" value="Sig_transdc_resp-reg_receiver"/>
</dbReference>
<dbReference type="SUPFAM" id="SSF55874">
    <property type="entry name" value="ATPase domain of HSP90 chaperone/DNA topoisomerase II/histidine kinase"/>
    <property type="match status" value="1"/>
</dbReference>
<proteinExistence type="predicted"/>
<evidence type="ECO:0000256" key="10">
    <source>
        <dbReference type="ARBA" id="ARBA00023026"/>
    </source>
</evidence>
<dbReference type="Proteomes" id="UP000017184">
    <property type="component" value="Chromosome"/>
</dbReference>
<dbReference type="PRINTS" id="PR00344">
    <property type="entry name" value="BCTRLSENSOR"/>
</dbReference>
<dbReference type="EMBL" id="CP004885">
    <property type="protein sequence ID" value="AGX88386.1"/>
    <property type="molecule type" value="Genomic_DNA"/>
</dbReference>
<keyword evidence="5 14" id="KW-0597">Phosphoprotein</keyword>
<evidence type="ECO:0000259" key="16">
    <source>
        <dbReference type="PROSITE" id="PS50109"/>
    </source>
</evidence>
<evidence type="ECO:0000313" key="21">
    <source>
        <dbReference type="Proteomes" id="UP000017184"/>
    </source>
</evidence>
<dbReference type="CDD" id="cd12915">
    <property type="entry name" value="PDC2_DGC_like"/>
    <property type="match status" value="1"/>
</dbReference>
<dbReference type="Gene3D" id="1.10.287.130">
    <property type="match status" value="1"/>
</dbReference>
<dbReference type="Pfam" id="PF02518">
    <property type="entry name" value="HATPase_c"/>
    <property type="match status" value="1"/>
</dbReference>
<dbReference type="InterPro" id="IPR000014">
    <property type="entry name" value="PAS"/>
</dbReference>
<dbReference type="EC" id="2.7.13.3" evidence="3"/>
<feature type="domain" description="PAC" evidence="19">
    <location>
        <begin position="536"/>
        <end position="586"/>
    </location>
</feature>
<dbReference type="CDD" id="cd17546">
    <property type="entry name" value="REC_hyHK_CKI1_RcsC-like"/>
    <property type="match status" value="1"/>
</dbReference>
<evidence type="ECO:0000256" key="2">
    <source>
        <dbReference type="ARBA" id="ARBA00004651"/>
    </source>
</evidence>
<keyword evidence="11 15" id="KW-0472">Membrane</keyword>
<dbReference type="KEGG" id="cbx:Cenrod_2324"/>
<name>U5NA26_9BURK</name>
<dbReference type="InterPro" id="IPR036890">
    <property type="entry name" value="HATPase_C_sf"/>
</dbReference>
<dbReference type="InterPro" id="IPR033479">
    <property type="entry name" value="dCache_1"/>
</dbReference>
<dbReference type="GO" id="GO:0000155">
    <property type="term" value="F:phosphorelay sensor kinase activity"/>
    <property type="evidence" value="ECO:0007669"/>
    <property type="project" value="InterPro"/>
</dbReference>
<accession>U5NA26</accession>
<keyword evidence="4" id="KW-1003">Cell membrane</keyword>
<feature type="domain" description="PAS" evidence="18">
    <location>
        <begin position="462"/>
        <end position="508"/>
    </location>
</feature>
<dbReference type="SMART" id="SM00388">
    <property type="entry name" value="HisKA"/>
    <property type="match status" value="1"/>
</dbReference>
<dbReference type="NCBIfam" id="TIGR00229">
    <property type="entry name" value="sensory_box"/>
    <property type="match status" value="3"/>
</dbReference>
<evidence type="ECO:0000256" key="13">
    <source>
        <dbReference type="ARBA" id="ARBA00070152"/>
    </source>
</evidence>
<dbReference type="SMART" id="SM00086">
    <property type="entry name" value="PAC"/>
    <property type="match status" value="4"/>
</dbReference>
<feature type="transmembrane region" description="Helical" evidence="15">
    <location>
        <begin position="298"/>
        <end position="317"/>
    </location>
</feature>
<dbReference type="Gene3D" id="3.40.50.2300">
    <property type="match status" value="1"/>
</dbReference>
<dbReference type="CDD" id="cd16922">
    <property type="entry name" value="HATPase_EvgS-ArcB-TorS-like"/>
    <property type="match status" value="1"/>
</dbReference>
<dbReference type="InterPro" id="IPR005467">
    <property type="entry name" value="His_kinase_dom"/>
</dbReference>
<dbReference type="InterPro" id="IPR011006">
    <property type="entry name" value="CheY-like_superfamily"/>
</dbReference>
<evidence type="ECO:0000313" key="20">
    <source>
        <dbReference type="EMBL" id="AGX88386.1"/>
    </source>
</evidence>
<evidence type="ECO:0000256" key="15">
    <source>
        <dbReference type="SAM" id="Phobius"/>
    </source>
</evidence>
<gene>
    <name evidence="20" type="ORF">Cenrod_2324</name>
</gene>
<feature type="domain" description="PAC" evidence="19">
    <location>
        <begin position="667"/>
        <end position="720"/>
    </location>
</feature>
<dbReference type="PROSITE" id="PS50112">
    <property type="entry name" value="PAS"/>
    <property type="match status" value="2"/>
</dbReference>
<dbReference type="eggNOG" id="COG0784">
    <property type="taxonomic scope" value="Bacteria"/>
</dbReference>
<comment type="catalytic activity">
    <reaction evidence="1">
        <text>ATP + protein L-histidine = ADP + protein N-phospho-L-histidine.</text>
        <dbReference type="EC" id="2.7.13.3"/>
    </reaction>
</comment>
<dbReference type="Gene3D" id="3.30.450.20">
    <property type="entry name" value="PAS domain"/>
    <property type="match status" value="6"/>
</dbReference>
<evidence type="ECO:0000256" key="9">
    <source>
        <dbReference type="ARBA" id="ARBA00023012"/>
    </source>
</evidence>
<feature type="transmembrane region" description="Helical" evidence="15">
    <location>
        <begin position="15"/>
        <end position="37"/>
    </location>
</feature>
<dbReference type="AlphaFoldDB" id="U5NA26"/>
<protein>
    <recommendedName>
        <fullName evidence="13">Virulence sensor protein BvgS</fullName>
        <ecNumber evidence="3">2.7.13.3</ecNumber>
    </recommendedName>
</protein>
<dbReference type="PATRIC" id="fig|946483.4.peg.2343"/>
<evidence type="ECO:0000256" key="4">
    <source>
        <dbReference type="ARBA" id="ARBA00022475"/>
    </source>
</evidence>
<dbReference type="PROSITE" id="PS50110">
    <property type="entry name" value="RESPONSE_REGULATORY"/>
    <property type="match status" value="1"/>
</dbReference>
<keyword evidence="8 15" id="KW-1133">Transmembrane helix</keyword>
<evidence type="ECO:0000259" key="19">
    <source>
        <dbReference type="PROSITE" id="PS50113"/>
    </source>
</evidence>